<name>A0A7G2ELY0_ARATH</name>
<dbReference type="GO" id="GO:0003682">
    <property type="term" value="F:chromatin binding"/>
    <property type="evidence" value="ECO:0007669"/>
    <property type="project" value="InterPro"/>
</dbReference>
<evidence type="ECO:0000256" key="1">
    <source>
        <dbReference type="SAM" id="MobiDB-lite"/>
    </source>
</evidence>
<feature type="domain" description="BAH" evidence="2">
    <location>
        <begin position="80"/>
        <end position="205"/>
    </location>
</feature>
<proteinExistence type="predicted"/>
<dbReference type="FunFam" id="2.30.30.490:FF:000017">
    <property type="entry name" value="Bromo-adjacent homology (BAH) domain-containing protein"/>
    <property type="match status" value="1"/>
</dbReference>
<dbReference type="PANTHER" id="PTHR47073:SF10">
    <property type="entry name" value="NUCLEIC ACID BINDING PROTEIN"/>
    <property type="match status" value="1"/>
</dbReference>
<dbReference type="AlphaFoldDB" id="A0A7G2ELY0"/>
<dbReference type="InterPro" id="IPR001025">
    <property type="entry name" value="BAH_dom"/>
</dbReference>
<evidence type="ECO:0000259" key="2">
    <source>
        <dbReference type="PROSITE" id="PS51038"/>
    </source>
</evidence>
<dbReference type="Gene3D" id="2.30.30.490">
    <property type="match status" value="1"/>
</dbReference>
<dbReference type="PROSITE" id="PS51038">
    <property type="entry name" value="BAH"/>
    <property type="match status" value="1"/>
</dbReference>
<gene>
    <name evidence="3" type="ORF">AT9943_LOCUS11140</name>
</gene>
<reference evidence="3 4" key="1">
    <citation type="submission" date="2020-09" db="EMBL/GenBank/DDBJ databases">
        <authorList>
            <person name="Ashkenazy H."/>
        </authorList>
    </citation>
    <scope>NUCLEOTIDE SEQUENCE [LARGE SCALE GENOMIC DNA]</scope>
    <source>
        <strain evidence="4">cv. Cdm-0</strain>
    </source>
</reference>
<organism evidence="3 4">
    <name type="scientific">Arabidopsis thaliana</name>
    <name type="common">Mouse-ear cress</name>
    <dbReference type="NCBI Taxonomy" id="3702"/>
    <lineage>
        <taxon>Eukaryota</taxon>
        <taxon>Viridiplantae</taxon>
        <taxon>Streptophyta</taxon>
        <taxon>Embryophyta</taxon>
        <taxon>Tracheophyta</taxon>
        <taxon>Spermatophyta</taxon>
        <taxon>Magnoliopsida</taxon>
        <taxon>eudicotyledons</taxon>
        <taxon>Gunneridae</taxon>
        <taxon>Pentapetalae</taxon>
        <taxon>rosids</taxon>
        <taxon>malvids</taxon>
        <taxon>Brassicales</taxon>
        <taxon>Brassicaceae</taxon>
        <taxon>Camelineae</taxon>
        <taxon>Arabidopsis</taxon>
    </lineage>
</organism>
<dbReference type="PANTHER" id="PTHR47073">
    <property type="entry name" value="PROTEIN ANTI-SILENCING 1"/>
    <property type="match status" value="1"/>
</dbReference>
<dbReference type="Pfam" id="PF01426">
    <property type="entry name" value="BAH"/>
    <property type="match status" value="1"/>
</dbReference>
<dbReference type="InterPro" id="IPR043151">
    <property type="entry name" value="BAH_sf"/>
</dbReference>
<sequence>MNSFGCFSEPYTFLVREYFNHVLAKFPFEFGISQQDNFSMLQSNSAGGEDNPDFKWGAKRGVGRKDNKVRFYESFTLEGIEYRLFDCAYFYVHGQSETSIGKLVNIYQTSTGEKKVKVIWFFRPIDIQRFLGEYEPQWDELFLACGDEKGVSNINDVETIMGKCNVVCTSDDRRNPRPGTKELRRANYIFSRTFDTRLRIISEDFADAIAGIGVDKLFNMRRDKQPVNCLNSSAAAITRASPVKSFRPDLGSTKLGKHDNRDAKLMSRTSSLKKVTFLEDRADHVHVKRNPPVNTETTTRGQIPILKTRAFGELYASGSSVDAKPSKKRKLILNTPETDDSDDQGPQSGEKKLIKNPPLVEKAPSQNIEKKSWYKKLPFEDELKPAIEKGRVLLIENLEPSYTSLEVEVCVSDSTTFSGSYFMLLSMQCHLHMQAFKEGVDAKMIPSSPMSSPHSGRALVIFGTTKAADSAMSRLNEDCLMLSGQRALTGSKNVPVEIGRCRSFTGHFNMVDRSLMTAQKPHP</sequence>
<evidence type="ECO:0000313" key="4">
    <source>
        <dbReference type="Proteomes" id="UP000516314"/>
    </source>
</evidence>
<dbReference type="Proteomes" id="UP000516314">
    <property type="component" value="Chromosome 3"/>
</dbReference>
<dbReference type="EMBL" id="LR881468">
    <property type="protein sequence ID" value="CAD5323179.1"/>
    <property type="molecule type" value="Genomic_DNA"/>
</dbReference>
<protein>
    <submittedName>
        <fullName evidence="3">(thale cress) hypothetical protein</fullName>
    </submittedName>
</protein>
<accession>A0A7G2ELY0</accession>
<feature type="region of interest" description="Disordered" evidence="1">
    <location>
        <begin position="333"/>
        <end position="361"/>
    </location>
</feature>
<evidence type="ECO:0000313" key="3">
    <source>
        <dbReference type="EMBL" id="CAD5323179.1"/>
    </source>
</evidence>